<dbReference type="AlphaFoldDB" id="E3HBM9"/>
<accession>E3HBM9</accession>
<keyword evidence="1" id="KW-0614">Plasmid</keyword>
<dbReference type="KEGG" id="ipo:Ilyop_1954"/>
<dbReference type="EMBL" id="CP002282">
    <property type="protein sequence ID" value="ADO83725.1"/>
    <property type="molecule type" value="Genomic_DNA"/>
</dbReference>
<evidence type="ECO:0000313" key="1">
    <source>
        <dbReference type="EMBL" id="ADO83725.1"/>
    </source>
</evidence>
<keyword evidence="2" id="KW-1185">Reference proteome</keyword>
<dbReference type="OrthoDB" id="92448at2"/>
<dbReference type="RefSeq" id="WP_013388387.1">
    <property type="nucleotide sequence ID" value="NC_014633.1"/>
</dbReference>
<protein>
    <submittedName>
        <fullName evidence="1">Uncharacterized protein</fullName>
    </submittedName>
</protein>
<proteinExistence type="predicted"/>
<geneLocation type="plasmid" evidence="1 2">
    <name>pILYOP01</name>
</geneLocation>
<name>E3HBM9_ILYPC</name>
<gene>
    <name evidence="1" type="ordered locus">Ilyop_1954</name>
</gene>
<reference evidence="1 2" key="1">
    <citation type="journal article" date="2010" name="Stand. Genomic Sci.">
        <title>Complete genome sequence of Ilyobacter polytropus type strain (CuHbu1).</title>
        <authorList>
            <person name="Sikorski J."/>
            <person name="Chertkov O."/>
            <person name="Lapidus A."/>
            <person name="Nolan M."/>
            <person name="Lucas S."/>
            <person name="Del Rio T.G."/>
            <person name="Tice H."/>
            <person name="Cheng J.F."/>
            <person name="Tapia R."/>
            <person name="Han C."/>
            <person name="Goodwin L."/>
            <person name="Pitluck S."/>
            <person name="Liolios K."/>
            <person name="Ivanova N."/>
            <person name="Mavromatis K."/>
            <person name="Mikhailova N."/>
            <person name="Pati A."/>
            <person name="Chen A."/>
            <person name="Palaniappan K."/>
            <person name="Land M."/>
            <person name="Hauser L."/>
            <person name="Chang Y.J."/>
            <person name="Jeffries C.D."/>
            <person name="Brambilla E."/>
            <person name="Yasawong M."/>
            <person name="Rohde M."/>
            <person name="Pukall R."/>
            <person name="Spring S."/>
            <person name="Goker M."/>
            <person name="Woyke T."/>
            <person name="Bristow J."/>
            <person name="Eisen J.A."/>
            <person name="Markowitz V."/>
            <person name="Hugenholtz P."/>
            <person name="Kyrpides N.C."/>
            <person name="Klenk H.P."/>
        </authorList>
    </citation>
    <scope>NUCLEOTIDE SEQUENCE [LARGE SCALE GENOMIC DNA]</scope>
    <source>
        <strain evidence="2">ATCC 51220 / DSM 2926 / LMG 16218 / CuHBu1</strain>
        <plasmid evidence="2">pILYOP01</plasmid>
    </source>
</reference>
<evidence type="ECO:0000313" key="2">
    <source>
        <dbReference type="Proteomes" id="UP000006875"/>
    </source>
</evidence>
<dbReference type="HOGENOM" id="CLU_1649844_0_0_0"/>
<sequence length="160" mass="18739">MPNERYKKLSATEKNEIKKRYEFGEDLVDLSIEYMVPLGTLYNMSSREEWKKGKTKALIRNIESEKLITKVAEDRVKIKLQYKNLTTQLREYLLDAGVSTVKSREEALKNRAAAIKELYNIDKELYDIKSAEENLSHRQEMVKYEISKKELGDANDIELD</sequence>
<organism evidence="1 2">
    <name type="scientific">Ilyobacter polytropus (strain ATCC 51220 / DSM 2926 / LMG 16218 / CuHBu1)</name>
    <dbReference type="NCBI Taxonomy" id="572544"/>
    <lineage>
        <taxon>Bacteria</taxon>
        <taxon>Fusobacteriati</taxon>
        <taxon>Fusobacteriota</taxon>
        <taxon>Fusobacteriia</taxon>
        <taxon>Fusobacteriales</taxon>
        <taxon>Fusobacteriaceae</taxon>
        <taxon>Ilyobacter</taxon>
    </lineage>
</organism>
<dbReference type="Proteomes" id="UP000006875">
    <property type="component" value="Plasmid pILYOP01"/>
</dbReference>